<dbReference type="AlphaFoldDB" id="A0A4R3NE05"/>
<gene>
    <name evidence="2" type="ORF">EC835_1122</name>
</gene>
<evidence type="ECO:0000256" key="1">
    <source>
        <dbReference type="SAM" id="Phobius"/>
    </source>
</evidence>
<dbReference type="Gene3D" id="2.60.40.1090">
    <property type="entry name" value="Fimbrial-type adhesion domain"/>
    <property type="match status" value="1"/>
</dbReference>
<accession>A0A4R3NE05</accession>
<proteinExistence type="predicted"/>
<comment type="caution">
    <text evidence="2">The sequence shown here is derived from an EMBL/GenBank/DDBJ whole genome shotgun (WGS) entry which is preliminary data.</text>
</comment>
<keyword evidence="1" id="KW-0472">Membrane</keyword>
<evidence type="ECO:0008006" key="4">
    <source>
        <dbReference type="Google" id="ProtNLM"/>
    </source>
</evidence>
<dbReference type="Proteomes" id="UP000295055">
    <property type="component" value="Unassembled WGS sequence"/>
</dbReference>
<dbReference type="InterPro" id="IPR036937">
    <property type="entry name" value="Adhesion_dom_fimbrial_sf"/>
</dbReference>
<organism evidence="2 3">
    <name type="scientific">Providencia alcalifaciens</name>
    <dbReference type="NCBI Taxonomy" id="126385"/>
    <lineage>
        <taxon>Bacteria</taxon>
        <taxon>Pseudomonadati</taxon>
        <taxon>Pseudomonadota</taxon>
        <taxon>Gammaproteobacteria</taxon>
        <taxon>Enterobacterales</taxon>
        <taxon>Morganellaceae</taxon>
        <taxon>Providencia</taxon>
    </lineage>
</organism>
<name>A0A4R3NE05_9GAMM</name>
<dbReference type="GO" id="GO:0007155">
    <property type="term" value="P:cell adhesion"/>
    <property type="evidence" value="ECO:0007669"/>
    <property type="project" value="InterPro"/>
</dbReference>
<reference evidence="2 3" key="1">
    <citation type="submission" date="2019-03" db="EMBL/GenBank/DDBJ databases">
        <title>Genomic analyses of the natural microbiome of Caenorhabditis elegans.</title>
        <authorList>
            <person name="Samuel B."/>
        </authorList>
    </citation>
    <scope>NUCLEOTIDE SEQUENCE [LARGE SCALE GENOMIC DNA]</scope>
    <source>
        <strain evidence="2 3">JUb102</strain>
    </source>
</reference>
<evidence type="ECO:0000313" key="3">
    <source>
        <dbReference type="Proteomes" id="UP000295055"/>
    </source>
</evidence>
<protein>
    <recommendedName>
        <fullName evidence="4">Fimbrial protein</fullName>
    </recommendedName>
</protein>
<keyword evidence="1" id="KW-0812">Transmembrane</keyword>
<evidence type="ECO:0000313" key="2">
    <source>
        <dbReference type="EMBL" id="TCT29274.1"/>
    </source>
</evidence>
<keyword evidence="1" id="KW-1133">Transmembrane helix</keyword>
<feature type="transmembrane region" description="Helical" evidence="1">
    <location>
        <begin position="33"/>
        <end position="51"/>
    </location>
</feature>
<dbReference type="EMBL" id="SMAS01000012">
    <property type="protein sequence ID" value="TCT29274.1"/>
    <property type="molecule type" value="Genomic_DNA"/>
</dbReference>
<sequence>MHKNESYSRNNTYLGTAWKLLYEKSKLMILRSYILAIFYIFSSHCNIAIAAETWSAISGKSTLIPDVGLQSENLEVGGGNWSPYNYVYPTAISISTISNSGSCSYPENYPTFTTIDGYSGLKIAEGILLIIDGAVTGTTKATTNSNATKNFTISLNGSGGVPYSLTNTLNILSTGLCSSGVVPPSDNQYTGASSVNVRYSLYISPSASAGTYVIPDYYWRKESGSIASKIFTISNSTITIEKPMMCTINTPPKIDFGKVNVWDWEGNTSGTPGGNRKDVLGVADGNFSINCTGDNNAVTPAKLTLKGNTQGYANDLKMTMDATGEVAPATVRASIKSIKSACSSDGIYFDPSTNPEPGNVVDLGELTVGSHQVPYRFSLCALGEGFKIGAASATATVTIDWE</sequence>
<dbReference type="GO" id="GO:0009289">
    <property type="term" value="C:pilus"/>
    <property type="evidence" value="ECO:0007669"/>
    <property type="project" value="InterPro"/>
</dbReference>
<dbReference type="RefSeq" id="WP_132497175.1">
    <property type="nucleotide sequence ID" value="NZ_SMAS01000012.1"/>
</dbReference>
<dbReference type="OrthoDB" id="6464384at2"/>